<evidence type="ECO:0000256" key="6">
    <source>
        <dbReference type="ARBA" id="ARBA00022968"/>
    </source>
</evidence>
<comment type="catalytic activity">
    <reaction evidence="23">
        <text>ganglioside GA1 (d18:1(4E)/18:0) + CMP-N-acetyl-beta-neuraminate = ganglioside GM1 (d18:1(4E)/18:0) + CMP + H(+)</text>
        <dbReference type="Rhea" id="RHEA:41784"/>
        <dbReference type="ChEBI" id="CHEBI:15378"/>
        <dbReference type="ChEBI" id="CHEBI:57812"/>
        <dbReference type="ChEBI" id="CHEBI:60377"/>
        <dbReference type="ChEBI" id="CHEBI:73110"/>
        <dbReference type="ChEBI" id="CHEBI:78484"/>
    </reaction>
    <physiologicalReaction direction="left-to-right" evidence="23">
        <dbReference type="Rhea" id="RHEA:41785"/>
    </physiologicalReaction>
</comment>
<dbReference type="Gene3D" id="3.90.1480.20">
    <property type="entry name" value="Glycosyl transferase family 29"/>
    <property type="match status" value="1"/>
</dbReference>
<evidence type="ECO:0000256" key="17">
    <source>
        <dbReference type="ARBA" id="ARBA00041976"/>
    </source>
</evidence>
<keyword evidence="9" id="KW-0443">Lipid metabolism</keyword>
<dbReference type="EC" id="2.4.3.9" evidence="13"/>
<dbReference type="CDD" id="cd23983">
    <property type="entry name" value="GT29_ST3GAL5"/>
    <property type="match status" value="1"/>
</dbReference>
<keyword evidence="6" id="KW-0735">Signal-anchor</keyword>
<dbReference type="PANTHER" id="PTHR13713:SF60">
    <property type="entry name" value="LACTOSYLCERAMIDE ALPHA-2,3-SIALYLTRANSFERASE"/>
    <property type="match status" value="1"/>
</dbReference>
<evidence type="ECO:0000256" key="14">
    <source>
        <dbReference type="ARBA" id="ARBA00039792"/>
    </source>
</evidence>
<dbReference type="InterPro" id="IPR012163">
    <property type="entry name" value="Sialyl_trans"/>
</dbReference>
<dbReference type="InterPro" id="IPR051142">
    <property type="entry name" value="Glycosyltransferase_29"/>
</dbReference>
<evidence type="ECO:0000256" key="24">
    <source>
        <dbReference type="PIRSR" id="PIRSR005557-2"/>
    </source>
</evidence>
<evidence type="ECO:0000256" key="12">
    <source>
        <dbReference type="ARBA" id="ARBA00023180"/>
    </source>
</evidence>
<evidence type="ECO:0000256" key="18">
    <source>
        <dbReference type="ARBA" id="ARBA00042545"/>
    </source>
</evidence>
<keyword evidence="10 25" id="KW-0472">Membrane</keyword>
<dbReference type="PIRSF" id="PIRSF005557">
    <property type="entry name" value="Sialyl_trans"/>
    <property type="match status" value="1"/>
</dbReference>
<comment type="catalytic activity">
    <reaction evidence="19">
        <text>a beta-D-Gal-(1-&gt;4)-beta-D-Glc-(1&lt;-&gt;1)-Cer(d18:1(4E)) + CMP-N-acetyl-beta-neuraminate = a ganglioside GM3 (d18:1(4E)) + CMP + H(+)</text>
        <dbReference type="Rhea" id="RHEA:18417"/>
        <dbReference type="ChEBI" id="CHEBI:15378"/>
        <dbReference type="ChEBI" id="CHEBI:17950"/>
        <dbReference type="ChEBI" id="CHEBI:57812"/>
        <dbReference type="ChEBI" id="CHEBI:60065"/>
        <dbReference type="ChEBI" id="CHEBI:60377"/>
        <dbReference type="EC" id="2.4.3.9"/>
    </reaction>
    <physiologicalReaction direction="left-to-right" evidence="19">
        <dbReference type="Rhea" id="RHEA:18418"/>
    </physiologicalReaction>
</comment>
<comment type="catalytic activity">
    <reaction evidence="22">
        <text>ganglioside GA2 (d18:1(4E)/18:0) + CMP-N-acetyl-beta-neuraminate = ganglioside GM2 (d18:1(4E)/18:0) + CMP + H(+)</text>
        <dbReference type="Rhea" id="RHEA:41776"/>
        <dbReference type="ChEBI" id="CHEBI:15378"/>
        <dbReference type="ChEBI" id="CHEBI:57812"/>
        <dbReference type="ChEBI" id="CHEBI:60377"/>
        <dbReference type="ChEBI" id="CHEBI:78485"/>
        <dbReference type="ChEBI" id="CHEBI:78486"/>
    </reaction>
    <physiologicalReaction direction="left-to-right" evidence="22">
        <dbReference type="Rhea" id="RHEA:41777"/>
    </physiologicalReaction>
</comment>
<feature type="disulfide bond" evidence="24">
    <location>
        <begin position="141"/>
        <end position="299"/>
    </location>
</feature>
<evidence type="ECO:0000256" key="25">
    <source>
        <dbReference type="SAM" id="Phobius"/>
    </source>
</evidence>
<evidence type="ECO:0000256" key="2">
    <source>
        <dbReference type="ARBA" id="ARBA00006003"/>
    </source>
</evidence>
<keyword evidence="11" id="KW-1015">Disulfide bond</keyword>
<keyword evidence="7 25" id="KW-1133">Transmembrane helix</keyword>
<keyword evidence="12" id="KW-0325">Glycoprotein</keyword>
<proteinExistence type="inferred from homology"/>
<dbReference type="GO" id="GO:0000139">
    <property type="term" value="C:Golgi membrane"/>
    <property type="evidence" value="ECO:0007669"/>
    <property type="project" value="UniProtKB-SubCell"/>
</dbReference>
<evidence type="ECO:0000256" key="13">
    <source>
        <dbReference type="ARBA" id="ARBA00039111"/>
    </source>
</evidence>
<evidence type="ECO:0000256" key="7">
    <source>
        <dbReference type="ARBA" id="ARBA00022989"/>
    </source>
</evidence>
<sequence length="367" mass="42040">MRSSVFLSRGACRFTVLISVVLLFLAYISITLSKTKQKPSVWDGYNVDPNRAKRVQTFVTEVLQRKCKRSSTRKNMSALFPGRYKQDIPPFLRKNHVMGKEVFKYPPPFGFQSMDRKLKEVLDLFPKAPREERSVKSCSRCVVVGSGGIMRGLEMGQLLDQFDVVIRLNNAPVRNFIKDVGNKTTIRMSYPEGSPKSWDDVNPKTLFVTVIYKTVDVNWLKAMIKREKVSLWDRLFFWQEVPKEIPIGTSQFRILNPEIIGQTAVDLLQFSEPRRTFWGWDQNVPTLGVTAIVLATYLCDEVSLAGFGYDLKQPEAPLHYYEDRRMDAMKEQTMHNVDTEKQFLAKLVKAGAITDLTGGVHCSFCEN</sequence>
<accession>A0AAD8GJ39</accession>
<evidence type="ECO:0000256" key="5">
    <source>
        <dbReference type="ARBA" id="ARBA00022692"/>
    </source>
</evidence>
<dbReference type="InterPro" id="IPR001675">
    <property type="entry name" value="Glyco_trans_29"/>
</dbReference>
<comment type="function">
    <text evidence="20">Transfers the sialyl group (N-acetyl-alpha-neuraminyl or NeuAc) from CMP-NeuAc to the non-reducing terminal galactose (Gal) of glycosphingolipids forming gangliosides (important molecules involved in the regulation of multiple cellular processes, including cell proliferation and differentiation, apoptosis, embryogenesis, development, and oncogenesis). Mainly involved in the biosynthesis of ganglioside GM3 but can also use different glycolipids as substrate acceptors such as D-galactosylceramide (GalCer), asialo-GM2 (GA2) and asialo-GM1 (GA1), although less preferentially than beta-D-Gal-(1-&gt;4)-beta-D-Glc-(1&lt;-&gt;1)-Cer (LacCer).</text>
</comment>
<dbReference type="Proteomes" id="UP001230051">
    <property type="component" value="Unassembled WGS sequence"/>
</dbReference>
<protein>
    <recommendedName>
        <fullName evidence="14">Lactosylceramide alpha-2,3-sialyltransferase</fullName>
        <ecNumber evidence="13">2.4.3.9</ecNumber>
    </recommendedName>
    <alternativeName>
        <fullName evidence="15">CMP-NeuAc:lactosylceramide alpha-2,3-sialyltransferase</fullName>
    </alternativeName>
    <alternativeName>
        <fullName evidence="18">Ganglioside GM3 synthase</fullName>
    </alternativeName>
    <alternativeName>
        <fullName evidence="17">ST3Gal V</fullName>
    </alternativeName>
    <alternativeName>
        <fullName evidence="16">Sialyltransferase 9</fullName>
    </alternativeName>
</protein>
<dbReference type="PANTHER" id="PTHR13713">
    <property type="entry name" value="SIALYLTRANSFERASE"/>
    <property type="match status" value="1"/>
</dbReference>
<evidence type="ECO:0000256" key="23">
    <source>
        <dbReference type="ARBA" id="ARBA00049539"/>
    </source>
</evidence>
<evidence type="ECO:0000256" key="10">
    <source>
        <dbReference type="ARBA" id="ARBA00023136"/>
    </source>
</evidence>
<comment type="similarity">
    <text evidence="2">Belongs to the glycosyltransferase 29 family.</text>
</comment>
<evidence type="ECO:0000313" key="27">
    <source>
        <dbReference type="Proteomes" id="UP001230051"/>
    </source>
</evidence>
<evidence type="ECO:0000256" key="22">
    <source>
        <dbReference type="ARBA" id="ARBA00048805"/>
    </source>
</evidence>
<comment type="caution">
    <text evidence="26">The sequence shown here is derived from an EMBL/GenBank/DDBJ whole genome shotgun (WGS) entry which is preliminary data.</text>
</comment>
<evidence type="ECO:0000256" key="4">
    <source>
        <dbReference type="ARBA" id="ARBA00022679"/>
    </source>
</evidence>
<keyword evidence="5 25" id="KW-0812">Transmembrane</keyword>
<evidence type="ECO:0000256" key="11">
    <source>
        <dbReference type="ARBA" id="ARBA00023157"/>
    </source>
</evidence>
<evidence type="ECO:0000256" key="1">
    <source>
        <dbReference type="ARBA" id="ARBA00004323"/>
    </source>
</evidence>
<keyword evidence="4" id="KW-0808">Transferase</keyword>
<dbReference type="Pfam" id="PF00777">
    <property type="entry name" value="Glyco_transf_29"/>
    <property type="match status" value="1"/>
</dbReference>
<dbReference type="EMBL" id="JAGXEW010000002">
    <property type="protein sequence ID" value="KAK1175189.1"/>
    <property type="molecule type" value="Genomic_DNA"/>
</dbReference>
<evidence type="ECO:0000256" key="19">
    <source>
        <dbReference type="ARBA" id="ARBA00043651"/>
    </source>
</evidence>
<comment type="subcellular location">
    <subcellularLocation>
        <location evidence="1">Golgi apparatus membrane</location>
        <topology evidence="1">Single-pass type II membrane protein</topology>
    </subcellularLocation>
</comment>
<evidence type="ECO:0000256" key="8">
    <source>
        <dbReference type="ARBA" id="ARBA00023034"/>
    </source>
</evidence>
<comment type="catalytic activity">
    <reaction evidence="21">
        <text>a beta-D-Gal-(1&lt;-&gt;1')-ceramide + CMP-N-acetyl-beta-neuraminate = N-acetyl-alpha-neuraminosyl-(2-&gt;3)-beta-D-galactosyl-(1&lt;-&gt;1')-ceramide + CMP + H(+)</text>
        <dbReference type="Rhea" id="RHEA:41780"/>
        <dbReference type="ChEBI" id="CHEBI:15378"/>
        <dbReference type="ChEBI" id="CHEBI:57812"/>
        <dbReference type="ChEBI" id="CHEBI:60377"/>
        <dbReference type="ChEBI" id="CHEBI:82643"/>
        <dbReference type="ChEBI" id="CHEBI:143593"/>
    </reaction>
    <physiologicalReaction direction="left-to-right" evidence="21">
        <dbReference type="Rhea" id="RHEA:41781"/>
    </physiologicalReaction>
</comment>
<evidence type="ECO:0000256" key="3">
    <source>
        <dbReference type="ARBA" id="ARBA00022676"/>
    </source>
</evidence>
<feature type="transmembrane region" description="Helical" evidence="25">
    <location>
        <begin position="12"/>
        <end position="30"/>
    </location>
</feature>
<dbReference type="GO" id="GO:0047291">
    <property type="term" value="F:lactosylceramide alpha-2,3-sialyltransferase activity"/>
    <property type="evidence" value="ECO:0007669"/>
    <property type="project" value="UniProtKB-EC"/>
</dbReference>
<keyword evidence="8" id="KW-0333">Golgi apparatus</keyword>
<keyword evidence="27" id="KW-1185">Reference proteome</keyword>
<dbReference type="FunFam" id="3.90.1480.20:FF:000006">
    <property type="entry name" value="ST3 beta-galactoside alpha-2,3-sialyltransferase 5"/>
    <property type="match status" value="1"/>
</dbReference>
<evidence type="ECO:0000256" key="15">
    <source>
        <dbReference type="ARBA" id="ARBA00041341"/>
    </source>
</evidence>
<dbReference type="InterPro" id="IPR038578">
    <property type="entry name" value="GT29-like_sf"/>
</dbReference>
<dbReference type="AlphaFoldDB" id="A0AAD8GJ39"/>
<keyword evidence="3" id="KW-0328">Glycosyltransferase</keyword>
<evidence type="ECO:0000256" key="9">
    <source>
        <dbReference type="ARBA" id="ARBA00023098"/>
    </source>
</evidence>
<name>A0AAD8GJ39_ACIOX</name>
<reference evidence="26" key="1">
    <citation type="submission" date="2022-02" db="EMBL/GenBank/DDBJ databases">
        <title>Atlantic sturgeon de novo genome assembly.</title>
        <authorList>
            <person name="Stock M."/>
            <person name="Klopp C."/>
            <person name="Guiguen Y."/>
            <person name="Cabau C."/>
            <person name="Parinello H."/>
            <person name="Santidrian Yebra-Pimentel E."/>
            <person name="Kuhl H."/>
            <person name="Dirks R.P."/>
            <person name="Guessner J."/>
            <person name="Wuertz S."/>
            <person name="Du K."/>
            <person name="Schartl M."/>
        </authorList>
    </citation>
    <scope>NUCLEOTIDE SEQUENCE</scope>
    <source>
        <strain evidence="26">STURGEONOMICS-FGT-2020</strain>
        <tissue evidence="26">Whole blood</tissue>
    </source>
</reference>
<evidence type="ECO:0000256" key="21">
    <source>
        <dbReference type="ARBA" id="ARBA00048050"/>
    </source>
</evidence>
<evidence type="ECO:0000313" key="26">
    <source>
        <dbReference type="EMBL" id="KAK1175189.1"/>
    </source>
</evidence>
<evidence type="ECO:0000256" key="20">
    <source>
        <dbReference type="ARBA" id="ARBA00045587"/>
    </source>
</evidence>
<gene>
    <name evidence="26" type="primary">ST3GAL5</name>
    <name evidence="26" type="ORF">AOXY_G2845</name>
</gene>
<dbReference type="GO" id="GO:0006629">
    <property type="term" value="P:lipid metabolic process"/>
    <property type="evidence" value="ECO:0007669"/>
    <property type="project" value="UniProtKB-KW"/>
</dbReference>
<organism evidence="26 27">
    <name type="scientific">Acipenser oxyrinchus oxyrinchus</name>
    <dbReference type="NCBI Taxonomy" id="40147"/>
    <lineage>
        <taxon>Eukaryota</taxon>
        <taxon>Metazoa</taxon>
        <taxon>Chordata</taxon>
        <taxon>Craniata</taxon>
        <taxon>Vertebrata</taxon>
        <taxon>Euteleostomi</taxon>
        <taxon>Actinopterygii</taxon>
        <taxon>Chondrostei</taxon>
        <taxon>Acipenseriformes</taxon>
        <taxon>Acipenseridae</taxon>
        <taxon>Acipenser</taxon>
    </lineage>
</organism>
<evidence type="ECO:0000256" key="16">
    <source>
        <dbReference type="ARBA" id="ARBA00041896"/>
    </source>
</evidence>